<keyword evidence="2" id="KW-0408">Iron</keyword>
<dbReference type="Gene3D" id="3.90.45.10">
    <property type="entry name" value="Peptide deformylase"/>
    <property type="match status" value="1"/>
</dbReference>
<dbReference type="PRINTS" id="PR01576">
    <property type="entry name" value="PDEFORMYLASE"/>
</dbReference>
<accession>A0ABV2B2R5</accession>
<evidence type="ECO:0000256" key="2">
    <source>
        <dbReference type="HAMAP-Rule" id="MF_00163"/>
    </source>
</evidence>
<dbReference type="InterPro" id="IPR023635">
    <property type="entry name" value="Peptide_deformylase"/>
</dbReference>
<dbReference type="Pfam" id="PF01327">
    <property type="entry name" value="Pep_deformylase"/>
    <property type="match status" value="1"/>
</dbReference>
<comment type="cofactor">
    <cofactor evidence="2">
        <name>Fe(2+)</name>
        <dbReference type="ChEBI" id="CHEBI:29033"/>
    </cofactor>
    <text evidence="2">Binds 1 Fe(2+) ion.</text>
</comment>
<dbReference type="HAMAP" id="MF_00163">
    <property type="entry name" value="Pep_deformylase"/>
    <property type="match status" value="1"/>
</dbReference>
<dbReference type="PIRSF" id="PIRSF004749">
    <property type="entry name" value="Pep_def"/>
    <property type="match status" value="1"/>
</dbReference>
<dbReference type="InterPro" id="IPR036821">
    <property type="entry name" value="Peptide_deformylase_sf"/>
</dbReference>
<dbReference type="Proteomes" id="UP001460888">
    <property type="component" value="Unassembled WGS sequence"/>
</dbReference>
<proteinExistence type="inferred from homology"/>
<dbReference type="SUPFAM" id="SSF56420">
    <property type="entry name" value="Peptide deformylase"/>
    <property type="match status" value="1"/>
</dbReference>
<gene>
    <name evidence="2 3" type="primary">def</name>
    <name evidence="3" type="ORF">SADO_11184</name>
</gene>
<evidence type="ECO:0000256" key="1">
    <source>
        <dbReference type="ARBA" id="ARBA00010759"/>
    </source>
</evidence>
<protein>
    <recommendedName>
        <fullName evidence="2">Peptide deformylase</fullName>
        <shortName evidence="2">PDF</shortName>
        <ecNumber evidence="2">3.5.1.88</ecNumber>
    </recommendedName>
    <alternativeName>
        <fullName evidence="2">Polypeptide deformylase</fullName>
    </alternativeName>
</protein>
<feature type="active site" evidence="2">
    <location>
        <position position="134"/>
    </location>
</feature>
<evidence type="ECO:0000313" key="4">
    <source>
        <dbReference type="Proteomes" id="UP001460888"/>
    </source>
</evidence>
<evidence type="ECO:0000313" key="3">
    <source>
        <dbReference type="EMBL" id="MES1929817.1"/>
    </source>
</evidence>
<reference evidence="3 4" key="1">
    <citation type="submission" date="2013-03" db="EMBL/GenBank/DDBJ databases">
        <title>Salinisphaera dokdonensis CL-ES53 Genome Sequencing.</title>
        <authorList>
            <person name="Li C."/>
            <person name="Lai Q."/>
            <person name="Shao Z."/>
        </authorList>
    </citation>
    <scope>NUCLEOTIDE SEQUENCE [LARGE SCALE GENOMIC DNA]</scope>
    <source>
        <strain evidence="3 4">CL-ES53</strain>
    </source>
</reference>
<dbReference type="PANTHER" id="PTHR10458">
    <property type="entry name" value="PEPTIDE DEFORMYLASE"/>
    <property type="match status" value="1"/>
</dbReference>
<organism evidence="3 4">
    <name type="scientific">Salinisphaera dokdonensis CL-ES53</name>
    <dbReference type="NCBI Taxonomy" id="1304272"/>
    <lineage>
        <taxon>Bacteria</taxon>
        <taxon>Pseudomonadati</taxon>
        <taxon>Pseudomonadota</taxon>
        <taxon>Gammaproteobacteria</taxon>
        <taxon>Salinisphaerales</taxon>
        <taxon>Salinisphaeraceae</taxon>
        <taxon>Salinisphaera</taxon>
    </lineage>
</organism>
<dbReference type="GO" id="GO:0042586">
    <property type="term" value="F:peptide deformylase activity"/>
    <property type="evidence" value="ECO:0007669"/>
    <property type="project" value="UniProtKB-EC"/>
</dbReference>
<feature type="binding site" evidence="2">
    <location>
        <position position="91"/>
    </location>
    <ligand>
        <name>Fe cation</name>
        <dbReference type="ChEBI" id="CHEBI:24875"/>
    </ligand>
</feature>
<dbReference type="PANTHER" id="PTHR10458:SF22">
    <property type="entry name" value="PEPTIDE DEFORMYLASE"/>
    <property type="match status" value="1"/>
</dbReference>
<dbReference type="NCBIfam" id="TIGR00079">
    <property type="entry name" value="pept_deformyl"/>
    <property type="match status" value="1"/>
</dbReference>
<keyword evidence="2" id="KW-0648">Protein biosynthesis</keyword>
<dbReference type="EMBL" id="APND01000003">
    <property type="protein sequence ID" value="MES1929817.1"/>
    <property type="molecule type" value="Genomic_DNA"/>
</dbReference>
<keyword evidence="2" id="KW-0479">Metal-binding</keyword>
<name>A0ABV2B2R5_9GAMM</name>
<keyword evidence="2 3" id="KW-0378">Hydrolase</keyword>
<dbReference type="RefSeq" id="WP_353111407.1">
    <property type="nucleotide sequence ID" value="NZ_APND01000003.1"/>
</dbReference>
<dbReference type="EC" id="3.5.1.88" evidence="2"/>
<dbReference type="CDD" id="cd00487">
    <property type="entry name" value="Pep_deformylase"/>
    <property type="match status" value="1"/>
</dbReference>
<feature type="binding site" evidence="2">
    <location>
        <position position="133"/>
    </location>
    <ligand>
        <name>Fe cation</name>
        <dbReference type="ChEBI" id="CHEBI:24875"/>
    </ligand>
</feature>
<comment type="catalytic activity">
    <reaction evidence="2">
        <text>N-terminal N-formyl-L-methionyl-[peptide] + H2O = N-terminal L-methionyl-[peptide] + formate</text>
        <dbReference type="Rhea" id="RHEA:24420"/>
        <dbReference type="Rhea" id="RHEA-COMP:10639"/>
        <dbReference type="Rhea" id="RHEA-COMP:10640"/>
        <dbReference type="ChEBI" id="CHEBI:15377"/>
        <dbReference type="ChEBI" id="CHEBI:15740"/>
        <dbReference type="ChEBI" id="CHEBI:49298"/>
        <dbReference type="ChEBI" id="CHEBI:64731"/>
        <dbReference type="EC" id="3.5.1.88"/>
    </reaction>
</comment>
<comment type="caution">
    <text evidence="3">The sequence shown here is derived from an EMBL/GenBank/DDBJ whole genome shotgun (WGS) entry which is preliminary data.</text>
</comment>
<feature type="binding site" evidence="2">
    <location>
        <position position="137"/>
    </location>
    <ligand>
        <name>Fe cation</name>
        <dbReference type="ChEBI" id="CHEBI:24875"/>
    </ligand>
</feature>
<dbReference type="NCBIfam" id="NF001159">
    <property type="entry name" value="PRK00150.1-3"/>
    <property type="match status" value="1"/>
</dbReference>
<comment type="function">
    <text evidence="2">Removes the formyl group from the N-terminal Met of newly synthesized proteins. Requires at least a dipeptide for an efficient rate of reaction. N-terminal L-methionine is a prerequisite for activity but the enzyme has broad specificity at other positions.</text>
</comment>
<comment type="similarity">
    <text evidence="1 2">Belongs to the polypeptide deformylase family.</text>
</comment>
<sequence length="173" mass="19853">MAILEILHFPDPRLRENTQPVTVFDDTLSTFIDDMFETMYDAPGVGLAATQVGDTRRVAVMDCSDDRDERIVMCNPEILWQEDLETVDEGCLSVPEHYDKVKRYTRLRFAAQDRHGERYEMDAEGLLAQCVQHELAHLDGGLYIDQLSRLKRERIRRKLAKAARQSAPAANDE</sequence>
<keyword evidence="4" id="KW-1185">Reference proteome</keyword>